<evidence type="ECO:0000313" key="1">
    <source>
        <dbReference type="EMBL" id="JAH96887.1"/>
    </source>
</evidence>
<sequence>MVSAWYNQEVFLLSSKLPLKKNTRLGSTVNKRNIRSVDLPIPQIHLRFLAFEWVALVKLSEIFSKICMLY</sequence>
<dbReference type="EMBL" id="GBXM01011690">
    <property type="protein sequence ID" value="JAH96887.1"/>
    <property type="molecule type" value="Transcribed_RNA"/>
</dbReference>
<reference evidence="1" key="2">
    <citation type="journal article" date="2015" name="Fish Shellfish Immunol.">
        <title>Early steps in the European eel (Anguilla anguilla)-Vibrio vulnificus interaction in the gills: Role of the RtxA13 toxin.</title>
        <authorList>
            <person name="Callol A."/>
            <person name="Pajuelo D."/>
            <person name="Ebbesson L."/>
            <person name="Teles M."/>
            <person name="MacKenzie S."/>
            <person name="Amaro C."/>
        </authorList>
    </citation>
    <scope>NUCLEOTIDE SEQUENCE</scope>
</reference>
<reference evidence="1" key="1">
    <citation type="submission" date="2014-11" db="EMBL/GenBank/DDBJ databases">
        <authorList>
            <person name="Amaro Gonzalez C."/>
        </authorList>
    </citation>
    <scope>NUCLEOTIDE SEQUENCE</scope>
</reference>
<protein>
    <submittedName>
        <fullName evidence="1">Uncharacterized protein</fullName>
    </submittedName>
</protein>
<proteinExistence type="predicted"/>
<dbReference type="AlphaFoldDB" id="A0A0E9X2E4"/>
<accession>A0A0E9X2E4</accession>
<name>A0A0E9X2E4_ANGAN</name>
<organism evidence="1">
    <name type="scientific">Anguilla anguilla</name>
    <name type="common">European freshwater eel</name>
    <name type="synonym">Muraena anguilla</name>
    <dbReference type="NCBI Taxonomy" id="7936"/>
    <lineage>
        <taxon>Eukaryota</taxon>
        <taxon>Metazoa</taxon>
        <taxon>Chordata</taxon>
        <taxon>Craniata</taxon>
        <taxon>Vertebrata</taxon>
        <taxon>Euteleostomi</taxon>
        <taxon>Actinopterygii</taxon>
        <taxon>Neopterygii</taxon>
        <taxon>Teleostei</taxon>
        <taxon>Anguilliformes</taxon>
        <taxon>Anguillidae</taxon>
        <taxon>Anguilla</taxon>
    </lineage>
</organism>